<feature type="domain" description="C2H2-type" evidence="9">
    <location>
        <begin position="97"/>
        <end position="126"/>
    </location>
</feature>
<dbReference type="SUPFAM" id="SSF57667">
    <property type="entry name" value="beta-beta-alpha zinc fingers"/>
    <property type="match status" value="2"/>
</dbReference>
<keyword evidence="11" id="KW-1185">Reference proteome</keyword>
<evidence type="ECO:0000256" key="6">
    <source>
        <dbReference type="ARBA" id="ARBA00023242"/>
    </source>
</evidence>
<dbReference type="PANTHER" id="PTHR24388">
    <property type="entry name" value="ZINC FINGER PROTEIN"/>
    <property type="match status" value="1"/>
</dbReference>
<name>A0A8J5MV62_HOMAM</name>
<evidence type="ECO:0000256" key="7">
    <source>
        <dbReference type="ARBA" id="ARBA00037948"/>
    </source>
</evidence>
<dbReference type="GO" id="GO:0000978">
    <property type="term" value="F:RNA polymerase II cis-regulatory region sequence-specific DNA binding"/>
    <property type="evidence" value="ECO:0007669"/>
    <property type="project" value="TreeGrafter"/>
</dbReference>
<dbReference type="FunFam" id="3.30.160.60:FF:001927">
    <property type="entry name" value="Zinc finger protein 1184"/>
    <property type="match status" value="1"/>
</dbReference>
<keyword evidence="3" id="KW-0677">Repeat</keyword>
<dbReference type="Proteomes" id="UP000747542">
    <property type="component" value="Unassembled WGS sequence"/>
</dbReference>
<evidence type="ECO:0000256" key="3">
    <source>
        <dbReference type="ARBA" id="ARBA00022737"/>
    </source>
</evidence>
<evidence type="ECO:0000256" key="2">
    <source>
        <dbReference type="ARBA" id="ARBA00022723"/>
    </source>
</evidence>
<evidence type="ECO:0000256" key="1">
    <source>
        <dbReference type="ARBA" id="ARBA00004123"/>
    </source>
</evidence>
<evidence type="ECO:0000256" key="5">
    <source>
        <dbReference type="ARBA" id="ARBA00022833"/>
    </source>
</evidence>
<keyword evidence="6" id="KW-0539">Nucleus</keyword>
<dbReference type="GO" id="GO:0008270">
    <property type="term" value="F:zinc ion binding"/>
    <property type="evidence" value="ECO:0007669"/>
    <property type="project" value="UniProtKB-KW"/>
</dbReference>
<feature type="domain" description="C2H2-type" evidence="9">
    <location>
        <begin position="41"/>
        <end position="68"/>
    </location>
</feature>
<dbReference type="PANTHER" id="PTHR24388:SF54">
    <property type="entry name" value="PROTEIN ESCARGOT"/>
    <property type="match status" value="1"/>
</dbReference>
<keyword evidence="5" id="KW-0862">Zinc</keyword>
<evidence type="ECO:0000256" key="8">
    <source>
        <dbReference type="PROSITE-ProRule" id="PRU00042"/>
    </source>
</evidence>
<sequence length="346" mass="38352">MHGIRHTATKPPYKCQECLRDFPTLSTLKRHYLIHWDLRPFSCSVCSKNFRYAQSLKRHMMTHTGEKPHICKHCGKGFALKGTLQVHLQQHSTTRTFKCYKCEEIFAKKQELKSHHCSQITKGEPPTESVSSEYCVLSKANVYMTYATDNHGSSRKKNIGESVPNALNDITSVTTLISETCVNDIVPVTELVSDNITSAVTPGKHVITEVESEVIPLNSTISNNSISEVPFDSQFSNHSTFEEGTLLESSALQNANQANVLTQTYSVVDENLPGCVNLGNCSVLETNQDPCVGESTIYTLVTIDGEAEQPTFINIPTISNSGNEENVTLQINFPEEGCSEVFIIKS</sequence>
<dbReference type="PROSITE" id="PS00028">
    <property type="entry name" value="ZINC_FINGER_C2H2_1"/>
    <property type="match status" value="3"/>
</dbReference>
<accession>A0A8J5MV62</accession>
<feature type="domain" description="C2H2-type" evidence="9">
    <location>
        <begin position="69"/>
        <end position="96"/>
    </location>
</feature>
<dbReference type="FunFam" id="3.30.160.60:FF:000630">
    <property type="entry name" value="Zinc finger protein 180"/>
    <property type="match status" value="1"/>
</dbReference>
<gene>
    <name evidence="10" type="primary">Znf28-L</name>
    <name evidence="10" type="ORF">Hamer_G004927</name>
</gene>
<evidence type="ECO:0000313" key="10">
    <source>
        <dbReference type="EMBL" id="KAG7165143.1"/>
    </source>
</evidence>
<dbReference type="InterPro" id="IPR013087">
    <property type="entry name" value="Znf_C2H2_type"/>
</dbReference>
<protein>
    <submittedName>
        <fullName evidence="10">Zinc finger protein 28-like</fullName>
    </submittedName>
</protein>
<dbReference type="PROSITE" id="PS50157">
    <property type="entry name" value="ZINC_FINGER_C2H2_2"/>
    <property type="match status" value="4"/>
</dbReference>
<comment type="caution">
    <text evidence="10">The sequence shown here is derived from an EMBL/GenBank/DDBJ whole genome shotgun (WGS) entry which is preliminary data.</text>
</comment>
<keyword evidence="2" id="KW-0479">Metal-binding</keyword>
<comment type="subcellular location">
    <subcellularLocation>
        <location evidence="1">Nucleus</location>
    </subcellularLocation>
</comment>
<evidence type="ECO:0000313" key="11">
    <source>
        <dbReference type="Proteomes" id="UP000747542"/>
    </source>
</evidence>
<dbReference type="Pfam" id="PF00096">
    <property type="entry name" value="zf-C2H2"/>
    <property type="match status" value="3"/>
</dbReference>
<feature type="domain" description="C2H2-type" evidence="9">
    <location>
        <begin position="13"/>
        <end position="40"/>
    </location>
</feature>
<dbReference type="EMBL" id="JAHLQT010024847">
    <property type="protein sequence ID" value="KAG7165143.1"/>
    <property type="molecule type" value="Genomic_DNA"/>
</dbReference>
<evidence type="ECO:0000259" key="9">
    <source>
        <dbReference type="PROSITE" id="PS50157"/>
    </source>
</evidence>
<dbReference type="GO" id="GO:0005634">
    <property type="term" value="C:nucleus"/>
    <property type="evidence" value="ECO:0007669"/>
    <property type="project" value="UniProtKB-SubCell"/>
</dbReference>
<dbReference type="Gene3D" id="3.30.160.60">
    <property type="entry name" value="Classic Zinc Finger"/>
    <property type="match status" value="3"/>
</dbReference>
<dbReference type="SMART" id="SM00355">
    <property type="entry name" value="ZnF_C2H2"/>
    <property type="match status" value="4"/>
</dbReference>
<dbReference type="InterPro" id="IPR036236">
    <property type="entry name" value="Znf_C2H2_sf"/>
</dbReference>
<comment type="similarity">
    <text evidence="7">Belongs to the snail C2H2-type zinc-finger protein family.</text>
</comment>
<dbReference type="InterPro" id="IPR050527">
    <property type="entry name" value="Snail/Krueppel_Znf"/>
</dbReference>
<keyword evidence="4 8" id="KW-0863">Zinc-finger</keyword>
<evidence type="ECO:0000256" key="4">
    <source>
        <dbReference type="ARBA" id="ARBA00022771"/>
    </source>
</evidence>
<proteinExistence type="inferred from homology"/>
<reference evidence="10" key="1">
    <citation type="journal article" date="2021" name="Sci. Adv.">
        <title>The American lobster genome reveals insights on longevity, neural, and immune adaptations.</title>
        <authorList>
            <person name="Polinski J.M."/>
            <person name="Zimin A.V."/>
            <person name="Clark K.F."/>
            <person name="Kohn A.B."/>
            <person name="Sadowski N."/>
            <person name="Timp W."/>
            <person name="Ptitsyn A."/>
            <person name="Khanna P."/>
            <person name="Romanova D.Y."/>
            <person name="Williams P."/>
            <person name="Greenwood S.J."/>
            <person name="Moroz L.L."/>
            <person name="Walt D.R."/>
            <person name="Bodnar A.G."/>
        </authorList>
    </citation>
    <scope>NUCLEOTIDE SEQUENCE</scope>
    <source>
        <strain evidence="10">GMGI-L3</strain>
    </source>
</reference>
<dbReference type="GO" id="GO:0000981">
    <property type="term" value="F:DNA-binding transcription factor activity, RNA polymerase II-specific"/>
    <property type="evidence" value="ECO:0007669"/>
    <property type="project" value="TreeGrafter"/>
</dbReference>
<organism evidence="10 11">
    <name type="scientific">Homarus americanus</name>
    <name type="common">American lobster</name>
    <dbReference type="NCBI Taxonomy" id="6706"/>
    <lineage>
        <taxon>Eukaryota</taxon>
        <taxon>Metazoa</taxon>
        <taxon>Ecdysozoa</taxon>
        <taxon>Arthropoda</taxon>
        <taxon>Crustacea</taxon>
        <taxon>Multicrustacea</taxon>
        <taxon>Malacostraca</taxon>
        <taxon>Eumalacostraca</taxon>
        <taxon>Eucarida</taxon>
        <taxon>Decapoda</taxon>
        <taxon>Pleocyemata</taxon>
        <taxon>Astacidea</taxon>
        <taxon>Nephropoidea</taxon>
        <taxon>Nephropidae</taxon>
        <taxon>Homarus</taxon>
    </lineage>
</organism>
<dbReference type="AlphaFoldDB" id="A0A8J5MV62"/>